<dbReference type="PANTHER" id="PTHR42837">
    <property type="entry name" value="REGULATOR OF SIGMA-E PROTEASE RSEP"/>
    <property type="match status" value="1"/>
</dbReference>
<dbReference type="Pfam" id="PF02163">
    <property type="entry name" value="Peptidase_M50"/>
    <property type="match status" value="1"/>
</dbReference>
<evidence type="ECO:0000256" key="5">
    <source>
        <dbReference type="ARBA" id="ARBA00022692"/>
    </source>
</evidence>
<dbReference type="InterPro" id="IPR004387">
    <property type="entry name" value="Pept_M50_Zn"/>
</dbReference>
<keyword evidence="6" id="KW-0378">Hydrolase</keyword>
<proteinExistence type="inferred from homology"/>
<dbReference type="CDD" id="cd06163">
    <property type="entry name" value="S2P-M50_PDZ_RseP-like"/>
    <property type="match status" value="1"/>
</dbReference>
<keyword evidence="5 11" id="KW-0812">Transmembrane</keyword>
<feature type="transmembrane region" description="Helical" evidence="11">
    <location>
        <begin position="401"/>
        <end position="422"/>
    </location>
</feature>
<feature type="transmembrane region" description="Helical" evidence="11">
    <location>
        <begin position="342"/>
        <end position="362"/>
    </location>
</feature>
<dbReference type="InterPro" id="IPR001478">
    <property type="entry name" value="PDZ"/>
</dbReference>
<comment type="subcellular location">
    <subcellularLocation>
        <location evidence="2">Membrane</location>
        <topology evidence="2">Multi-pass membrane protein</topology>
    </subcellularLocation>
</comment>
<dbReference type="SMART" id="SM00228">
    <property type="entry name" value="PDZ"/>
    <property type="match status" value="1"/>
</dbReference>
<keyword evidence="9 13" id="KW-0482">Metalloprotease</keyword>
<comment type="similarity">
    <text evidence="3">Belongs to the peptidase M50B family.</text>
</comment>
<evidence type="ECO:0000256" key="9">
    <source>
        <dbReference type="ARBA" id="ARBA00023049"/>
    </source>
</evidence>
<organism evidence="13 14">
    <name type="scientific">Actinoallomurus acaciae</name>
    <dbReference type="NCBI Taxonomy" id="502577"/>
    <lineage>
        <taxon>Bacteria</taxon>
        <taxon>Bacillati</taxon>
        <taxon>Actinomycetota</taxon>
        <taxon>Actinomycetes</taxon>
        <taxon>Streptosporangiales</taxon>
        <taxon>Thermomonosporaceae</taxon>
        <taxon>Actinoallomurus</taxon>
    </lineage>
</organism>
<comment type="caution">
    <text evidence="13">The sequence shown here is derived from an EMBL/GenBank/DDBJ whole genome shotgun (WGS) entry which is preliminary data.</text>
</comment>
<dbReference type="InterPro" id="IPR008915">
    <property type="entry name" value="Peptidase_M50"/>
</dbReference>
<keyword evidence="10 11" id="KW-0472">Membrane</keyword>
<protein>
    <submittedName>
        <fullName evidence="13">RIP metalloprotease</fullName>
    </submittedName>
</protein>
<evidence type="ECO:0000256" key="6">
    <source>
        <dbReference type="ARBA" id="ARBA00022801"/>
    </source>
</evidence>
<reference evidence="13 14" key="1">
    <citation type="submission" date="2024-09" db="EMBL/GenBank/DDBJ databases">
        <authorList>
            <person name="Sun Q."/>
            <person name="Mori K."/>
        </authorList>
    </citation>
    <scope>NUCLEOTIDE SEQUENCE [LARGE SCALE GENOMIC DNA]</scope>
    <source>
        <strain evidence="13 14">TBRC 0563</strain>
    </source>
</reference>
<evidence type="ECO:0000256" key="4">
    <source>
        <dbReference type="ARBA" id="ARBA00022670"/>
    </source>
</evidence>
<evidence type="ECO:0000313" key="13">
    <source>
        <dbReference type="EMBL" id="MFB9831503.1"/>
    </source>
</evidence>
<evidence type="ECO:0000256" key="3">
    <source>
        <dbReference type="ARBA" id="ARBA00007931"/>
    </source>
</evidence>
<dbReference type="Pfam" id="PF17820">
    <property type="entry name" value="PDZ_6"/>
    <property type="match status" value="1"/>
</dbReference>
<dbReference type="PANTHER" id="PTHR42837:SF2">
    <property type="entry name" value="MEMBRANE METALLOPROTEASE ARASP2, CHLOROPLASTIC-RELATED"/>
    <property type="match status" value="1"/>
</dbReference>
<keyword evidence="7" id="KW-0862">Zinc</keyword>
<name>A0ABV5Y8Z8_9ACTN</name>
<keyword evidence="8 11" id="KW-1133">Transmembrane helix</keyword>
<dbReference type="InterPro" id="IPR041489">
    <property type="entry name" value="PDZ_6"/>
</dbReference>
<dbReference type="InterPro" id="IPR036034">
    <property type="entry name" value="PDZ_sf"/>
</dbReference>
<dbReference type="Gene3D" id="2.30.42.10">
    <property type="match status" value="1"/>
</dbReference>
<dbReference type="RefSeq" id="WP_378195723.1">
    <property type="nucleotide sequence ID" value="NZ_JBHLZP010000019.1"/>
</dbReference>
<evidence type="ECO:0000259" key="12">
    <source>
        <dbReference type="SMART" id="SM00228"/>
    </source>
</evidence>
<sequence>MSWLFVVGIVVFFFGLLASIALHELGHLSFAKLFGVRVPQYMVGFGPTMWSRHTGETEYGVKWIPLGGYIRMIGMLPPRKDDPEGMLRSSSTGRFQTLIESARGASLEEVGPGDENRVFYSKKWWQKVIIMFAGPFMNLLLAFVFISIVVMGIGVSTYQPVIGSVAKCTIPAAQAGRDCAANDPATPAVKAGLQPGDRITSYDGHKISSYDKLQELIRSSGGRTVAIAVRRGGQTLDLSVPVTTNQMQSLTNPDKTEKVGFLGITPTNARERQGPGTVVSTMSDLTTRTVGSLVNMPKKMVGVWNAAFSDKKRDPNGPIGVVGASRIGGEIAASHEPGLDKLAFFLMMLGTVNFAIGMFNLVPLLPLDGGHILGALWEGVKRAVARVTRRPDPGHVDVAKALPLTYAMAAVIITMGALLIYADLVNPVRLNG</sequence>
<evidence type="ECO:0000256" key="7">
    <source>
        <dbReference type="ARBA" id="ARBA00022833"/>
    </source>
</evidence>
<evidence type="ECO:0000256" key="2">
    <source>
        <dbReference type="ARBA" id="ARBA00004141"/>
    </source>
</evidence>
<evidence type="ECO:0000313" key="14">
    <source>
        <dbReference type="Proteomes" id="UP001589627"/>
    </source>
</evidence>
<feature type="transmembrane region" description="Helical" evidence="11">
    <location>
        <begin position="128"/>
        <end position="150"/>
    </location>
</feature>
<dbReference type="SUPFAM" id="SSF50156">
    <property type="entry name" value="PDZ domain-like"/>
    <property type="match status" value="1"/>
</dbReference>
<gene>
    <name evidence="13" type="ORF">ACFFNX_04790</name>
</gene>
<feature type="domain" description="PDZ" evidence="12">
    <location>
        <begin position="149"/>
        <end position="233"/>
    </location>
</feature>
<evidence type="ECO:0000256" key="11">
    <source>
        <dbReference type="SAM" id="Phobius"/>
    </source>
</evidence>
<keyword evidence="4" id="KW-0645">Protease</keyword>
<evidence type="ECO:0000256" key="10">
    <source>
        <dbReference type="ARBA" id="ARBA00023136"/>
    </source>
</evidence>
<dbReference type="EMBL" id="JBHLZP010000019">
    <property type="protein sequence ID" value="MFB9831503.1"/>
    <property type="molecule type" value="Genomic_DNA"/>
</dbReference>
<evidence type="ECO:0000256" key="8">
    <source>
        <dbReference type="ARBA" id="ARBA00022989"/>
    </source>
</evidence>
<keyword evidence="14" id="KW-1185">Reference proteome</keyword>
<comment type="cofactor">
    <cofactor evidence="1">
        <name>Zn(2+)</name>
        <dbReference type="ChEBI" id="CHEBI:29105"/>
    </cofactor>
</comment>
<accession>A0ABV5Y8Z8</accession>
<dbReference type="GO" id="GO:0008237">
    <property type="term" value="F:metallopeptidase activity"/>
    <property type="evidence" value="ECO:0007669"/>
    <property type="project" value="UniProtKB-KW"/>
</dbReference>
<evidence type="ECO:0000256" key="1">
    <source>
        <dbReference type="ARBA" id="ARBA00001947"/>
    </source>
</evidence>
<dbReference type="Proteomes" id="UP001589627">
    <property type="component" value="Unassembled WGS sequence"/>
</dbReference>